<sequence length="250" mass="27206">MSSYSLYEYGTTNNPNTQPPPNYQTKPTKSPRTSRISPIVFCILQFIILILTILGVCLDQIRPNPFVQKYLIGCISFWSVKRKGENCITGKGYFASTSTVMSACKTRGGKVSVGGGMGIAAILLVFIGFVIGCGVMWTGVWSLRFLCVGANVFAFIFLCVAWAMVVDIYLNSDEPNPAPTMSSIAAVVGQVMEVDTSDICLSMKAIMEREKTDEVPPEYQVKIGYGSGFGLLVASWCLVLVNTIICLLPC</sequence>
<dbReference type="EMBL" id="LR877145">
    <property type="protein sequence ID" value="CAD2213016.1"/>
    <property type="molecule type" value="Genomic_DNA"/>
</dbReference>
<keyword evidence="2" id="KW-0812">Transmembrane</keyword>
<dbReference type="InterPro" id="IPR009944">
    <property type="entry name" value="Amastin"/>
</dbReference>
<dbReference type="Proteomes" id="UP000515908">
    <property type="component" value="Chromosome 01"/>
</dbReference>
<feature type="transmembrane region" description="Helical" evidence="2">
    <location>
        <begin position="223"/>
        <end position="248"/>
    </location>
</feature>
<feature type="transmembrane region" description="Helical" evidence="2">
    <location>
        <begin position="39"/>
        <end position="61"/>
    </location>
</feature>
<protein>
    <submittedName>
        <fullName evidence="3">Amastin surface glycoprotein, putative</fullName>
    </submittedName>
</protein>
<dbReference type="AlphaFoldDB" id="A0A7G2C042"/>
<dbReference type="PANTHER" id="PTHR33297:SF4">
    <property type="entry name" value="AMASTIN"/>
    <property type="match status" value="1"/>
</dbReference>
<keyword evidence="2" id="KW-0472">Membrane</keyword>
<gene>
    <name evidence="3" type="ORF">ADEAN_000045200</name>
</gene>
<reference evidence="3 4" key="1">
    <citation type="submission" date="2020-08" db="EMBL/GenBank/DDBJ databases">
        <authorList>
            <person name="Newling K."/>
            <person name="Davey J."/>
            <person name="Forrester S."/>
        </authorList>
    </citation>
    <scope>NUCLEOTIDE SEQUENCE [LARGE SCALE GENOMIC DNA]</scope>
    <source>
        <strain evidence="4">Crithidia deanei Carvalho (ATCC PRA-265)</strain>
    </source>
</reference>
<name>A0A7G2C042_9TRYP</name>
<feature type="transmembrane region" description="Helical" evidence="2">
    <location>
        <begin position="117"/>
        <end position="138"/>
    </location>
</feature>
<evidence type="ECO:0000256" key="1">
    <source>
        <dbReference type="SAM" id="MobiDB-lite"/>
    </source>
</evidence>
<feature type="transmembrane region" description="Helical" evidence="2">
    <location>
        <begin position="145"/>
        <end position="165"/>
    </location>
</feature>
<evidence type="ECO:0000313" key="4">
    <source>
        <dbReference type="Proteomes" id="UP000515908"/>
    </source>
</evidence>
<dbReference type="Pfam" id="PF07344">
    <property type="entry name" value="Amastin"/>
    <property type="match status" value="1"/>
</dbReference>
<evidence type="ECO:0000256" key="2">
    <source>
        <dbReference type="SAM" id="Phobius"/>
    </source>
</evidence>
<dbReference type="VEuPathDB" id="TriTrypDB:ADEAN_000045200"/>
<keyword evidence="2" id="KW-1133">Transmembrane helix</keyword>
<proteinExistence type="predicted"/>
<dbReference type="PANTHER" id="PTHR33297">
    <property type="entry name" value="AMASTIN-LIKE SURFACE PROTEIN-LIKE PROTEIN-RELATED"/>
    <property type="match status" value="1"/>
</dbReference>
<evidence type="ECO:0000313" key="3">
    <source>
        <dbReference type="EMBL" id="CAD2213016.1"/>
    </source>
</evidence>
<keyword evidence="4" id="KW-1185">Reference proteome</keyword>
<feature type="region of interest" description="Disordered" evidence="1">
    <location>
        <begin position="10"/>
        <end position="33"/>
    </location>
</feature>
<accession>A0A7G2C042</accession>
<organism evidence="3 4">
    <name type="scientific">Angomonas deanei</name>
    <dbReference type="NCBI Taxonomy" id="59799"/>
    <lineage>
        <taxon>Eukaryota</taxon>
        <taxon>Discoba</taxon>
        <taxon>Euglenozoa</taxon>
        <taxon>Kinetoplastea</taxon>
        <taxon>Metakinetoplastina</taxon>
        <taxon>Trypanosomatida</taxon>
        <taxon>Trypanosomatidae</taxon>
        <taxon>Strigomonadinae</taxon>
        <taxon>Angomonas</taxon>
    </lineage>
</organism>